<protein>
    <submittedName>
        <fullName evidence="2">Alanine and arginine rich</fullName>
    </submittedName>
</protein>
<evidence type="ECO:0000313" key="3">
    <source>
        <dbReference type="Proteomes" id="UP000265663"/>
    </source>
</evidence>
<dbReference type="OrthoDB" id="5381833at2759"/>
<sequence>MQPEVTVSPLTPLPPSYTFLPKGDRYKTLHSRKLTHTANLPLYIVVSEKKPLGIRIPSSILKQVNLQAKETLSTRRAATSKRDASDVAKAVAEIAKQFPRMPVEERARVVRHGFKKHSGRVGRTGRVGLDKKVVMAVMAHARHMHTEYDALLKGGMDRMEARKATWKKIDIVMKKWGYAKGGK</sequence>
<accession>A0A3M7M0U3</accession>
<dbReference type="PANTHER" id="PTHR38113">
    <property type="match status" value="1"/>
</dbReference>
<dbReference type="InterPro" id="IPR018744">
    <property type="entry name" value="DUF2293"/>
</dbReference>
<dbReference type="EMBL" id="KE747814">
    <property type="protein sequence ID" value="RMZ68076.1"/>
    <property type="molecule type" value="Genomic_DNA"/>
</dbReference>
<proteinExistence type="predicted"/>
<evidence type="ECO:0000259" key="1">
    <source>
        <dbReference type="Pfam" id="PF10056"/>
    </source>
</evidence>
<organism evidence="2 3">
    <name type="scientific">Pyrenophora seminiperda CCB06</name>
    <dbReference type="NCBI Taxonomy" id="1302712"/>
    <lineage>
        <taxon>Eukaryota</taxon>
        <taxon>Fungi</taxon>
        <taxon>Dikarya</taxon>
        <taxon>Ascomycota</taxon>
        <taxon>Pezizomycotina</taxon>
        <taxon>Dothideomycetes</taxon>
        <taxon>Pleosporomycetidae</taxon>
        <taxon>Pleosporales</taxon>
        <taxon>Pleosporineae</taxon>
        <taxon>Pleosporaceae</taxon>
        <taxon>Pyrenophora</taxon>
    </lineage>
</organism>
<dbReference type="Proteomes" id="UP000265663">
    <property type="component" value="Unassembled WGS sequence"/>
</dbReference>
<dbReference type="AlphaFoldDB" id="A0A3M7M0U3"/>
<gene>
    <name evidence="2" type="ORF">GMOD_00004245</name>
</gene>
<name>A0A3M7M0U3_9PLEO</name>
<keyword evidence="3" id="KW-1185">Reference proteome</keyword>
<evidence type="ECO:0000313" key="2">
    <source>
        <dbReference type="EMBL" id="RMZ68076.1"/>
    </source>
</evidence>
<dbReference type="Pfam" id="PF10056">
    <property type="entry name" value="DUF2293"/>
    <property type="match status" value="1"/>
</dbReference>
<feature type="domain" description="DUF2293" evidence="1">
    <location>
        <begin position="94"/>
        <end position="177"/>
    </location>
</feature>
<dbReference type="PANTHER" id="PTHR38113:SF2">
    <property type="entry name" value="DUF2293 DOMAIN-CONTAINING PROTEIN"/>
    <property type="match status" value="1"/>
</dbReference>
<reference evidence="2 3" key="1">
    <citation type="journal article" date="2014" name="PLoS ONE">
        <title>De novo Genome Assembly of the Fungal Plant Pathogen Pyrenophora semeniperda.</title>
        <authorList>
            <person name="Soliai M.M."/>
            <person name="Meyer S.E."/>
            <person name="Udall J.A."/>
            <person name="Elzinga D.E."/>
            <person name="Hermansen R.A."/>
            <person name="Bodily P.M."/>
            <person name="Hart A.A."/>
            <person name="Coleman C.E."/>
        </authorList>
    </citation>
    <scope>NUCLEOTIDE SEQUENCE [LARGE SCALE GENOMIC DNA]</scope>
    <source>
        <strain evidence="2 3">CCB06</strain>
        <tissue evidence="2">Mycelium</tissue>
    </source>
</reference>